<organism evidence="8 9">
    <name type="scientific">Succinivibrio faecicola</name>
    <dbReference type="NCBI Taxonomy" id="2820300"/>
    <lineage>
        <taxon>Bacteria</taxon>
        <taxon>Pseudomonadati</taxon>
        <taxon>Pseudomonadota</taxon>
        <taxon>Gammaproteobacteria</taxon>
        <taxon>Aeromonadales</taxon>
        <taxon>Succinivibrionaceae</taxon>
        <taxon>Succinivibrio</taxon>
    </lineage>
</organism>
<comment type="similarity">
    <text evidence="3">Belongs to the methyl-accepting chemotaxis (MCP) protein family.</text>
</comment>
<dbReference type="CDD" id="cd11386">
    <property type="entry name" value="MCP_signal"/>
    <property type="match status" value="1"/>
</dbReference>
<evidence type="ECO:0000256" key="3">
    <source>
        <dbReference type="ARBA" id="ARBA00029447"/>
    </source>
</evidence>
<evidence type="ECO:0000259" key="7">
    <source>
        <dbReference type="PROSITE" id="PS50885"/>
    </source>
</evidence>
<dbReference type="Proteomes" id="UP000731465">
    <property type="component" value="Unassembled WGS sequence"/>
</dbReference>
<feature type="domain" description="HAMP" evidence="7">
    <location>
        <begin position="253"/>
        <end position="285"/>
    </location>
</feature>
<dbReference type="PANTHER" id="PTHR32089:SF117">
    <property type="entry name" value="METHYL ACCEPTING SENSORY TRANSDUCER WITH CACHE_1 SMALL MOLECULE BINDING DOMAIN"/>
    <property type="match status" value="1"/>
</dbReference>
<proteinExistence type="inferred from homology"/>
<dbReference type="EMBL" id="JAGFNY010000018">
    <property type="protein sequence ID" value="MBW7570474.1"/>
    <property type="molecule type" value="Genomic_DNA"/>
</dbReference>
<evidence type="ECO:0000256" key="2">
    <source>
        <dbReference type="ARBA" id="ARBA00023224"/>
    </source>
</evidence>
<dbReference type="PROSITE" id="PS50111">
    <property type="entry name" value="CHEMOTAXIS_TRANSDUC_2"/>
    <property type="match status" value="1"/>
</dbReference>
<comment type="subcellular location">
    <subcellularLocation>
        <location evidence="1">Membrane</location>
    </subcellularLocation>
</comment>
<dbReference type="InterPro" id="IPR004089">
    <property type="entry name" value="MCPsignal_dom"/>
</dbReference>
<feature type="transmembrane region" description="Helical" evidence="5">
    <location>
        <begin position="214"/>
        <end position="237"/>
    </location>
</feature>
<dbReference type="Pfam" id="PF00672">
    <property type="entry name" value="HAMP"/>
    <property type="match status" value="1"/>
</dbReference>
<keyword evidence="2 4" id="KW-0807">Transducer</keyword>
<keyword evidence="9" id="KW-1185">Reference proteome</keyword>
<dbReference type="SUPFAM" id="SSF58104">
    <property type="entry name" value="Methyl-accepting chemotaxis protein (MCP) signaling domain"/>
    <property type="match status" value="1"/>
</dbReference>
<evidence type="ECO:0000256" key="5">
    <source>
        <dbReference type="SAM" id="Phobius"/>
    </source>
</evidence>
<reference evidence="8 9" key="1">
    <citation type="submission" date="2021-03" db="EMBL/GenBank/DDBJ databases">
        <title>Succinivibrio sp. nov. isolated from feces of cow.</title>
        <authorList>
            <person name="Choi J.-Y."/>
        </authorList>
    </citation>
    <scope>NUCLEOTIDE SEQUENCE [LARGE SCALE GENOMIC DNA]</scope>
    <source>
        <strain evidence="8 9">AGMB01872</strain>
    </source>
</reference>
<evidence type="ECO:0000313" key="9">
    <source>
        <dbReference type="Proteomes" id="UP000731465"/>
    </source>
</evidence>
<name>A0ABS7DGR7_9GAMM</name>
<keyword evidence="5" id="KW-1133">Transmembrane helix</keyword>
<evidence type="ECO:0000256" key="1">
    <source>
        <dbReference type="ARBA" id="ARBA00004370"/>
    </source>
</evidence>
<gene>
    <name evidence="8" type="ORF">J5V48_06135</name>
</gene>
<evidence type="ECO:0000259" key="6">
    <source>
        <dbReference type="PROSITE" id="PS50111"/>
    </source>
</evidence>
<evidence type="ECO:0000256" key="4">
    <source>
        <dbReference type="PROSITE-ProRule" id="PRU00284"/>
    </source>
</evidence>
<dbReference type="PROSITE" id="PS50885">
    <property type="entry name" value="HAMP"/>
    <property type="match status" value="1"/>
</dbReference>
<dbReference type="PANTHER" id="PTHR32089">
    <property type="entry name" value="METHYL-ACCEPTING CHEMOTAXIS PROTEIN MCPB"/>
    <property type="match status" value="1"/>
</dbReference>
<accession>A0ABS7DGR7</accession>
<dbReference type="CDD" id="cd06225">
    <property type="entry name" value="HAMP"/>
    <property type="match status" value="1"/>
</dbReference>
<dbReference type="RefSeq" id="WP_219937697.1">
    <property type="nucleotide sequence ID" value="NZ_JAGFNY010000018.1"/>
</dbReference>
<dbReference type="InterPro" id="IPR003660">
    <property type="entry name" value="HAMP_dom"/>
</dbReference>
<protein>
    <submittedName>
        <fullName evidence="8">Methyl-accepting chemotaxis protein</fullName>
    </submittedName>
</protein>
<dbReference type="Gene3D" id="3.30.450.20">
    <property type="entry name" value="PAS domain"/>
    <property type="match status" value="1"/>
</dbReference>
<comment type="caution">
    <text evidence="8">The sequence shown here is derived from an EMBL/GenBank/DDBJ whole genome shotgun (WGS) entry which is preliminary data.</text>
</comment>
<keyword evidence="5" id="KW-0812">Transmembrane</keyword>
<dbReference type="SMART" id="SM00283">
    <property type="entry name" value="MA"/>
    <property type="match status" value="1"/>
</dbReference>
<sequence>MTINLIKWLKTDQSDDAYIVSYLTSVKNAHNTTAAFFASSKSLKYFGFDRLIKVLKIGDPKDNWFFDVMGAKEEYLYNLDTDERRNNALSVFVNYKIREGNKDLAVTGVGLSLDVLSEKLNEFNKQDIQHLYLVNSQGKIALGARNKDQIKICDDESIQKYLLSGQSNAPVDYKRGAENYFAVSKLIPSVNWILVLEVKQSVITDTVGHIQASIFITGFICLLILSALGVVFVIKLFNPFVLITRQIASLGSDLSYRITHSSRDEISYIAHGFNKFMISLNSLVKKNLLISKELYTSSVDSQNCAEKAKLSLDAQMSKSRMLADAIKDLSEASSEVAKHAENAAESTHTAADTTEEGQRQVVNMVESFTHMANDIDTAVSKIETLKEAIVKIELILNVISSISEQTNLLALNAAIEAARAGEAGKGFAVVADEVRSLATKTQSSTIEITSVISDIQTKAKELEEFVSGSQLKARESINAASQTKEVLASIVEITNNINSMISNISLASEKQSSVASEILESTNEIMSIAADVERMMNSNTDLANRQKDLATEQKRELEKFKLE</sequence>
<dbReference type="Gene3D" id="1.10.287.950">
    <property type="entry name" value="Methyl-accepting chemotaxis protein"/>
    <property type="match status" value="1"/>
</dbReference>
<keyword evidence="5" id="KW-0472">Membrane</keyword>
<feature type="domain" description="Methyl-accepting transducer" evidence="6">
    <location>
        <begin position="290"/>
        <end position="526"/>
    </location>
</feature>
<evidence type="ECO:0000313" key="8">
    <source>
        <dbReference type="EMBL" id="MBW7570474.1"/>
    </source>
</evidence>
<dbReference type="Pfam" id="PF00015">
    <property type="entry name" value="MCPsignal"/>
    <property type="match status" value="1"/>
</dbReference>